<reference evidence="3 4" key="1">
    <citation type="journal article" date="2019" name="Syst. Appl. Microbiol.">
        <title>Characterization of Bifidobacterium species in feaces of the Egyptian fruit bat: Description of B. vespertilionis sp. nov. and B. rousetti sp. nov.</title>
        <authorList>
            <person name="Modesto M."/>
            <person name="Satti M."/>
            <person name="Watanabe K."/>
            <person name="Puglisi E."/>
            <person name="Morelli L."/>
            <person name="Huang C.-H."/>
            <person name="Liou J.-S."/>
            <person name="Miyashita M."/>
            <person name="Tamura T."/>
            <person name="Saito S."/>
            <person name="Mori K."/>
            <person name="Huang L."/>
            <person name="Sciavilla P."/>
            <person name="Sandri C."/>
            <person name="Spiezio C."/>
            <person name="Vitali F."/>
            <person name="Cavalieri D."/>
            <person name="Perpetuini G."/>
            <person name="Tofalo R."/>
            <person name="Bonetti A."/>
            <person name="Arita M."/>
            <person name="Mattarelli P."/>
        </authorList>
    </citation>
    <scope>NUCLEOTIDE SEQUENCE [LARGE SCALE GENOMIC DNA]</scope>
    <source>
        <strain evidence="3 4">RST17</strain>
    </source>
</reference>
<name>A0A5M9ZHF6_9BIFI</name>
<feature type="signal peptide" evidence="2">
    <location>
        <begin position="1"/>
        <end position="31"/>
    </location>
</feature>
<keyword evidence="1" id="KW-1133">Transmembrane helix</keyword>
<evidence type="ECO:0008006" key="5">
    <source>
        <dbReference type="Google" id="ProtNLM"/>
    </source>
</evidence>
<feature type="transmembrane region" description="Helical" evidence="1">
    <location>
        <begin position="1684"/>
        <end position="1704"/>
    </location>
</feature>
<comment type="caution">
    <text evidence="3">The sequence shown here is derived from an EMBL/GenBank/DDBJ whole genome shotgun (WGS) entry which is preliminary data.</text>
</comment>
<keyword evidence="1" id="KW-0812">Transmembrane</keyword>
<dbReference type="RefSeq" id="WP_150379894.1">
    <property type="nucleotide sequence ID" value="NZ_RZUH01000009.1"/>
</dbReference>
<protein>
    <recommendedName>
        <fullName evidence="5">Cell surface protein</fullName>
    </recommendedName>
</protein>
<dbReference type="EMBL" id="RZUH01000009">
    <property type="protein sequence ID" value="KAA8826938.1"/>
    <property type="molecule type" value="Genomic_DNA"/>
</dbReference>
<evidence type="ECO:0000256" key="2">
    <source>
        <dbReference type="SAM" id="SignalP"/>
    </source>
</evidence>
<accession>A0A5M9ZHF6</accession>
<sequence>MADGRRAPAIMTAALLAICMAAGPGATGAMADGAPAVAARDGAAAVADTKYSIEDLKGVKLVWVSGTDLTVHVADGFDYRKAGPYYMPDGDTHAGVRNLPAGWYTIDTQEPSKADNWSVYAPDGTKIITYTISRKIETLSESQLNGIIMTVDDEPYAKWNPAGNTKFDSEVIGRYDYDLRASHPNAVVRFANVPANWKTIRSGTGDSLYITFEGTDSTGKKLQSKMYHFLGATLGDPGLGNLAGLKAYVNGKAVAGFDYRAIQVSKDRGEAVLTGVPAGWSSETSSDPYHTSVKLTAPNGYTRTIAFDTPVSGRVATLADDHGSKWAFKHMGEFDWRLVDIEDQGEAVPTIASAKPAASIPVSTVYADPTGRNVTVTDTLDRLPDPVSTERGALDPMTGGRWTWTTYRYAARGIRMDVAYATQAFTEARVARIGNYTYPLTQGSDGAWTGRAALGGAIPDTIPVTVLHNDRLKTLTLRKGARDGNVITYASDDGRTQPEGVNRLAVNVASDTDALATVVAKADGKPVDGFDPAAGGTYTVPAGTQSVSLEGIPDGWTAVQADKGWGWTLTGPDGTTTVTYTFKLATSGYSVDDLRNLQITVGGETPENFDYHGGTFKVTDPSGELLIYGKPAGYTLTRIKDGIKLTSPDGLVDVSYRFTGKTAPTYSAEDLWTVTATADGKPVKTFDYHGGEFPVPAGTKSVALAGIPDGWTQRNVSPGLGMTLTSPDGKVSVTYTFKPTGGTVDPTPTYRPADLRGVTATADGEPVSGWDPINGGEYIVPAGTKTVEIGNVPDKWTIDRSDDGMRFTVTSPDGKVTVEYTFTRAQTTHTYGPDDLKGVTATADGRPIDGFDPAGGETAVPAGTKAVALAGVPAGWTSTPLDGALGFTLTSPDGKYTHTYRFTPAAPKYSLDDLKNVTATADGKPVTGFDPSKSDFTVPAGTKAVALDGVPAGWTTVALDGALGFTLTSPDGAFTHTYRFTPEAPRYSLDDLRDVRLLADGTPVDGFDYRGGVTKLPAGASKVTLTGLPAGWTRTELPDSAGWRIESPDRTVSVEYRIEWTEPEHTTGELKGVTALADGKPVDGFDPVNGGTFTVPEGTRNVTLDGIPSGWTSRALDPGLGFTLTSTDGKTVTYRFVPKAHEYTIDDLKGVRAVVDGKTLDTFDYHGGTFTVPAGADVTLGGVPADWTSTRLTDGHGWRIASPDGKVVVEYRFTEAAPSYSLDDLKGLTASADGRRLDGFDYRGGATRVPAGTKRVAIDGVPDGWTSTPLRTGLGFTVASPDGSVTVTYTFVEDAPKYSRDDLKGVTAYADGVLVTGFDPTGVNAAQVPHGTKAVSLKGVPAGWSSTPLAGGLGYTVVAPDRSVIVTYRFTRADAPASAADLRGVTVTPSPAGFDPTVSGTYTLPNGSAAPALKGVPAGWAVSTQRTGHGWTVAVRNGAVHVEYRFDEAYGPADLTGLALTGVDGFDPAKTGPYTASMTGAVGLVGVPDGWRIDGLTLTAPDGWTITYKVDRTWMASDLRGATLTVGTFRPAGFDPTRTAAWRIPHAGDPVVQGLPDGVSADVKTAADGTVTVTVTDPDGHTLAVWTLTRMPEYHEDDVADATPSVGGHELKRNPDGSFEAPADGDVTWDLPDGWTASKTVDGDVETWTLTSPDGAVTRTVRIRRAPKADKTGPLGGLLANTGVASWLAVPAGLLAALGAAVAGRNAYRRRNDR</sequence>
<proteinExistence type="predicted"/>
<evidence type="ECO:0000313" key="4">
    <source>
        <dbReference type="Proteomes" id="UP000410049"/>
    </source>
</evidence>
<evidence type="ECO:0000256" key="1">
    <source>
        <dbReference type="SAM" id="Phobius"/>
    </source>
</evidence>
<gene>
    <name evidence="3" type="ORF">EMO91_10430</name>
</gene>
<feature type="chain" id="PRO_5024421639" description="Cell surface protein" evidence="2">
    <location>
        <begin position="32"/>
        <end position="1714"/>
    </location>
</feature>
<evidence type="ECO:0000313" key="3">
    <source>
        <dbReference type="EMBL" id="KAA8826938.1"/>
    </source>
</evidence>
<keyword evidence="2" id="KW-0732">Signal</keyword>
<organism evidence="3 4">
    <name type="scientific">Bifidobacterium myosotis</name>
    <dbReference type="NCBI Taxonomy" id="1630166"/>
    <lineage>
        <taxon>Bacteria</taxon>
        <taxon>Bacillati</taxon>
        <taxon>Actinomycetota</taxon>
        <taxon>Actinomycetes</taxon>
        <taxon>Bifidobacteriales</taxon>
        <taxon>Bifidobacteriaceae</taxon>
        <taxon>Bifidobacterium</taxon>
    </lineage>
</organism>
<keyword evidence="1" id="KW-0472">Membrane</keyword>
<dbReference type="Proteomes" id="UP000410049">
    <property type="component" value="Unassembled WGS sequence"/>
</dbReference>